<evidence type="ECO:0000313" key="8">
    <source>
        <dbReference type="EMBL" id="SPD17449.1"/>
    </source>
</evidence>
<name>A0A2N9I0C1_FAGSY</name>
<evidence type="ECO:0000259" key="5">
    <source>
        <dbReference type="PROSITE" id="PS50404"/>
    </source>
</evidence>
<dbReference type="EMBL" id="OIVN01004446">
    <property type="protein sequence ID" value="SPD17447.1"/>
    <property type="molecule type" value="Genomic_DNA"/>
</dbReference>
<dbReference type="EC" id="2.5.1.18" evidence="1"/>
<dbReference type="SFLD" id="SFLDS00019">
    <property type="entry name" value="Glutathione_Transferase_(cytos"/>
    <property type="match status" value="1"/>
</dbReference>
<keyword evidence="2" id="KW-0808">Transferase</keyword>
<accession>A0A2N9I0C1</accession>
<dbReference type="SUPFAM" id="SSF52833">
    <property type="entry name" value="Thioredoxin-like"/>
    <property type="match status" value="1"/>
</dbReference>
<dbReference type="PROSITE" id="PS50404">
    <property type="entry name" value="GST_NTER"/>
    <property type="match status" value="1"/>
</dbReference>
<dbReference type="InterPro" id="IPR045074">
    <property type="entry name" value="GST_C_Tau"/>
</dbReference>
<dbReference type="PANTHER" id="PTHR11260">
    <property type="entry name" value="GLUTATHIONE S-TRANSFERASE, GST, SUPERFAMILY, GST DOMAIN CONTAINING"/>
    <property type="match status" value="1"/>
</dbReference>
<gene>
    <name evidence="7" type="ORF">FSB_LOCUS45329</name>
    <name evidence="8" type="ORF">FSB_LOCUS45331</name>
</gene>
<dbReference type="InterPro" id="IPR040079">
    <property type="entry name" value="Glutathione_S-Trfase"/>
</dbReference>
<dbReference type="FunFam" id="3.40.30.10:FF:000014">
    <property type="entry name" value="Tau class glutathione S-transferase"/>
    <property type="match status" value="1"/>
</dbReference>
<dbReference type="GO" id="GO:0006749">
    <property type="term" value="P:glutathione metabolic process"/>
    <property type="evidence" value="ECO:0007669"/>
    <property type="project" value="InterPro"/>
</dbReference>
<dbReference type="SFLD" id="SFLDG01152">
    <property type="entry name" value="Main.3:_Omega-_and_Tau-like"/>
    <property type="match status" value="1"/>
</dbReference>
<dbReference type="Gene3D" id="1.20.1050.10">
    <property type="match status" value="1"/>
</dbReference>
<feature type="domain" description="GST C-terminal" evidence="6">
    <location>
        <begin position="86"/>
        <end position="209"/>
    </location>
</feature>
<dbReference type="SFLD" id="SFLDG00358">
    <property type="entry name" value="Main_(cytGST)"/>
    <property type="match status" value="1"/>
</dbReference>
<evidence type="ECO:0000256" key="2">
    <source>
        <dbReference type="ARBA" id="ARBA00022679"/>
    </source>
</evidence>
<evidence type="ECO:0000259" key="6">
    <source>
        <dbReference type="PROSITE" id="PS50405"/>
    </source>
</evidence>
<comment type="similarity">
    <text evidence="4">Belongs to the GST superfamily.</text>
</comment>
<sequence length="228" mass="25827">MGEVKVIGASLSIICCRIEWALKLKGVQYEYIQEDLRNKSPILLQCNPVHKKVPVLVHNEKPVAESLVILEYIDETWKENPLLPKDPFEKSTARFWARFVDEKFIPSAWAACCAQEHEQEKAVESAQELLGILDKLIEGKKFFGGETIGFLDLVVGSLPNWLKFMEELSGIKLFDAEKFPSFHEWATKFVEIPIIQEHIPMPEDLINYVNTAGLAKTILGSAAMANKK</sequence>
<comment type="catalytic activity">
    <reaction evidence="3">
        <text>RX + glutathione = an S-substituted glutathione + a halide anion + H(+)</text>
        <dbReference type="Rhea" id="RHEA:16437"/>
        <dbReference type="ChEBI" id="CHEBI:15378"/>
        <dbReference type="ChEBI" id="CHEBI:16042"/>
        <dbReference type="ChEBI" id="CHEBI:17792"/>
        <dbReference type="ChEBI" id="CHEBI:57925"/>
        <dbReference type="ChEBI" id="CHEBI:90779"/>
        <dbReference type="EC" id="2.5.1.18"/>
    </reaction>
</comment>
<dbReference type="InterPro" id="IPR004046">
    <property type="entry name" value="GST_C"/>
</dbReference>
<evidence type="ECO:0000256" key="4">
    <source>
        <dbReference type="RuleBase" id="RU003494"/>
    </source>
</evidence>
<dbReference type="InterPro" id="IPR036249">
    <property type="entry name" value="Thioredoxin-like_sf"/>
</dbReference>
<dbReference type="EMBL" id="OIVN01004446">
    <property type="protein sequence ID" value="SPD17449.1"/>
    <property type="molecule type" value="Genomic_DNA"/>
</dbReference>
<protein>
    <recommendedName>
        <fullName evidence="1">glutathione transferase</fullName>
        <ecNumber evidence="1">2.5.1.18</ecNumber>
    </recommendedName>
</protein>
<dbReference type="AlphaFoldDB" id="A0A2N9I0C1"/>
<dbReference type="InterPro" id="IPR010987">
    <property type="entry name" value="Glutathione-S-Trfase_C-like"/>
</dbReference>
<evidence type="ECO:0000256" key="3">
    <source>
        <dbReference type="ARBA" id="ARBA00047960"/>
    </source>
</evidence>
<evidence type="ECO:0000256" key="1">
    <source>
        <dbReference type="ARBA" id="ARBA00012452"/>
    </source>
</evidence>
<dbReference type="PANTHER" id="PTHR11260:SF590">
    <property type="entry name" value="GLUTATHIONE TRANSFERASE"/>
    <property type="match status" value="1"/>
</dbReference>
<feature type="domain" description="GST N-terminal" evidence="5">
    <location>
        <begin position="2"/>
        <end position="81"/>
    </location>
</feature>
<dbReference type="Gene3D" id="3.40.30.10">
    <property type="entry name" value="Glutaredoxin"/>
    <property type="match status" value="1"/>
</dbReference>
<dbReference type="Pfam" id="PF00043">
    <property type="entry name" value="GST_C"/>
    <property type="match status" value="1"/>
</dbReference>
<dbReference type="InterPro" id="IPR036282">
    <property type="entry name" value="Glutathione-S-Trfase_C_sf"/>
</dbReference>
<dbReference type="SUPFAM" id="SSF47616">
    <property type="entry name" value="GST C-terminal domain-like"/>
    <property type="match status" value="1"/>
</dbReference>
<dbReference type="Pfam" id="PF02798">
    <property type="entry name" value="GST_N"/>
    <property type="match status" value="1"/>
</dbReference>
<dbReference type="FunFam" id="1.20.1050.10:FF:000012">
    <property type="entry name" value="Tau class glutathione S-transferase"/>
    <property type="match status" value="1"/>
</dbReference>
<evidence type="ECO:0000313" key="7">
    <source>
        <dbReference type="EMBL" id="SPD17447.1"/>
    </source>
</evidence>
<dbReference type="InterPro" id="IPR045073">
    <property type="entry name" value="Omega/Tau-like"/>
</dbReference>
<dbReference type="InterPro" id="IPR004045">
    <property type="entry name" value="Glutathione_S-Trfase_N"/>
</dbReference>
<dbReference type="PROSITE" id="PS50405">
    <property type="entry name" value="GST_CTER"/>
    <property type="match status" value="1"/>
</dbReference>
<proteinExistence type="inferred from homology"/>
<reference evidence="8" key="1">
    <citation type="submission" date="2018-02" db="EMBL/GenBank/DDBJ databases">
        <authorList>
            <person name="Cohen D.B."/>
            <person name="Kent A.D."/>
        </authorList>
    </citation>
    <scope>NUCLEOTIDE SEQUENCE</scope>
</reference>
<dbReference type="GO" id="GO:0004364">
    <property type="term" value="F:glutathione transferase activity"/>
    <property type="evidence" value="ECO:0007669"/>
    <property type="project" value="UniProtKB-EC"/>
</dbReference>
<dbReference type="GO" id="GO:0005737">
    <property type="term" value="C:cytoplasm"/>
    <property type="evidence" value="ECO:0007669"/>
    <property type="project" value="TreeGrafter"/>
</dbReference>
<dbReference type="CDD" id="cd03185">
    <property type="entry name" value="GST_C_Tau"/>
    <property type="match status" value="1"/>
</dbReference>
<dbReference type="CDD" id="cd03058">
    <property type="entry name" value="GST_N_Tau"/>
    <property type="match status" value="1"/>
</dbReference>
<organism evidence="8">
    <name type="scientific">Fagus sylvatica</name>
    <name type="common">Beechnut</name>
    <dbReference type="NCBI Taxonomy" id="28930"/>
    <lineage>
        <taxon>Eukaryota</taxon>
        <taxon>Viridiplantae</taxon>
        <taxon>Streptophyta</taxon>
        <taxon>Embryophyta</taxon>
        <taxon>Tracheophyta</taxon>
        <taxon>Spermatophyta</taxon>
        <taxon>Magnoliopsida</taxon>
        <taxon>eudicotyledons</taxon>
        <taxon>Gunneridae</taxon>
        <taxon>Pentapetalae</taxon>
        <taxon>rosids</taxon>
        <taxon>fabids</taxon>
        <taxon>Fagales</taxon>
        <taxon>Fagaceae</taxon>
        <taxon>Fagus</taxon>
    </lineage>
</organism>